<feature type="compositionally biased region" description="Polar residues" evidence="10">
    <location>
        <begin position="88"/>
        <end position="104"/>
    </location>
</feature>
<dbReference type="GO" id="GO:0000917">
    <property type="term" value="P:division septum assembly"/>
    <property type="evidence" value="ECO:0007669"/>
    <property type="project" value="TreeGrafter"/>
</dbReference>
<protein>
    <recommendedName>
        <fullName evidence="8">Cell division protein ZipA</fullName>
    </recommendedName>
</protein>
<evidence type="ECO:0000259" key="12">
    <source>
        <dbReference type="SMART" id="SM00771"/>
    </source>
</evidence>
<evidence type="ECO:0000313" key="13">
    <source>
        <dbReference type="EMBL" id="MDV4314975.1"/>
    </source>
</evidence>
<feature type="compositionally biased region" description="Low complexity" evidence="10">
    <location>
        <begin position="130"/>
        <end position="146"/>
    </location>
</feature>
<comment type="similarity">
    <text evidence="8">Belongs to the ZipA family.</text>
</comment>
<keyword evidence="4 9" id="KW-0812">Transmembrane</keyword>
<evidence type="ECO:0000256" key="6">
    <source>
        <dbReference type="ARBA" id="ARBA00023136"/>
    </source>
</evidence>
<dbReference type="RefSeq" id="WP_317305616.1">
    <property type="nucleotide sequence ID" value="NZ_JAWJYY010000001.1"/>
</dbReference>
<dbReference type="PANTHER" id="PTHR38685">
    <property type="entry name" value="CELL DIVISION PROTEIN ZIPA"/>
    <property type="match status" value="1"/>
</dbReference>
<dbReference type="Pfam" id="PF04354">
    <property type="entry name" value="ZipA_C"/>
    <property type="match status" value="1"/>
</dbReference>
<name>A0AAW8Z4I6_9GAMM</name>
<dbReference type="Proteomes" id="UP001284654">
    <property type="component" value="Unassembled WGS sequence"/>
</dbReference>
<dbReference type="PANTHER" id="PTHR38685:SF1">
    <property type="entry name" value="CELL DIVISION PROTEIN ZIPA"/>
    <property type="match status" value="1"/>
</dbReference>
<evidence type="ECO:0000256" key="1">
    <source>
        <dbReference type="ARBA" id="ARBA00022475"/>
    </source>
</evidence>
<keyword evidence="6 9" id="KW-0472">Membrane</keyword>
<evidence type="ECO:0000256" key="4">
    <source>
        <dbReference type="ARBA" id="ARBA00022692"/>
    </source>
</evidence>
<evidence type="ECO:0000256" key="8">
    <source>
        <dbReference type="RuleBase" id="RU003612"/>
    </source>
</evidence>
<evidence type="ECO:0000313" key="14">
    <source>
        <dbReference type="Proteomes" id="UP001284654"/>
    </source>
</evidence>
<comment type="subcellular location">
    <subcellularLocation>
        <location evidence="9">Cell inner membrane</location>
        <topology evidence="9">Single-pass type I membrane protein</topology>
    </subcellularLocation>
</comment>
<evidence type="ECO:0000256" key="3">
    <source>
        <dbReference type="ARBA" id="ARBA00022618"/>
    </source>
</evidence>
<sequence>MEITTIIGIIIALIIMGFGLRMILKKPADAAPSLDSELQVNADSQQPIIPRHVRHQLQTEPAQRVEPTLGDADLAAAEPNSKIEPQAMTETQLTEPNETAQAKTEAQAVASVDAEPAAKTEVEAKAENPAEQASTETAQTDASTTAAVTAVAHAAASVPESASTEQTQAVVDTEKAETVPAEFSLNSQIEKAGIREFEEESSILDAHLHEQQLVDDESALATAESFIALNIFPERRILSGEKTLKVLLKYGLRFGEMSCFHRYNEDGSKLLFSVLQITDNGADGFDLETLSNEQVKGLAFFLALPHSDVQNAFDTMISISGLIAREIDGTVYDQNHLELTPQLREHWRHQAIDYRAGQASLA</sequence>
<gene>
    <name evidence="13" type="ORF">MSG88_04145</name>
</gene>
<keyword evidence="5 11" id="KW-1133">Transmembrane helix</keyword>
<evidence type="ECO:0000256" key="11">
    <source>
        <dbReference type="SAM" id="Phobius"/>
    </source>
</evidence>
<proteinExistence type="inferred from homology"/>
<dbReference type="SUPFAM" id="SSF64383">
    <property type="entry name" value="Cell-division protein ZipA, C-terminal domain"/>
    <property type="match status" value="1"/>
</dbReference>
<accession>A0AAW8Z4I6</accession>
<comment type="caution">
    <text evidence="13">The sequence shown here is derived from an EMBL/GenBank/DDBJ whole genome shotgun (WGS) entry which is preliminary data.</text>
</comment>
<dbReference type="SMART" id="SM00771">
    <property type="entry name" value="ZipA_C"/>
    <property type="match status" value="1"/>
</dbReference>
<keyword evidence="3 8" id="KW-0132">Cell division</keyword>
<feature type="domain" description="ZipA C-terminal FtsZ-binding" evidence="12">
    <location>
        <begin position="223"/>
        <end position="351"/>
    </location>
</feature>
<comment type="function">
    <text evidence="8">Essential cell division protein that stabilizes the FtsZ protofilaments by cross-linking them and that serves as a cytoplasmic membrane anchor for the Z ring. Also required for the recruitment to the septal ring of downstream cell division proteins.</text>
</comment>
<dbReference type="EMBL" id="JAWJYY010000001">
    <property type="protein sequence ID" value="MDV4314975.1"/>
    <property type="molecule type" value="Genomic_DNA"/>
</dbReference>
<reference evidence="13" key="1">
    <citation type="submission" date="2023-10" db="EMBL/GenBank/DDBJ databases">
        <authorList>
            <person name="Sykes E.M.E."/>
            <person name="Khan I.U.H."/>
            <person name="Kumar A."/>
        </authorList>
    </citation>
    <scope>NUCLEOTIDE SEQUENCE</scope>
    <source>
        <strain evidence="13">IK5</strain>
    </source>
</reference>
<evidence type="ECO:0000256" key="5">
    <source>
        <dbReference type="ARBA" id="ARBA00022989"/>
    </source>
</evidence>
<dbReference type="Gene3D" id="3.30.1400.10">
    <property type="entry name" value="ZipA, C-terminal FtsZ-binding domain"/>
    <property type="match status" value="1"/>
</dbReference>
<keyword evidence="1 9" id="KW-1003">Cell membrane</keyword>
<evidence type="ECO:0000256" key="7">
    <source>
        <dbReference type="ARBA" id="ARBA00023306"/>
    </source>
</evidence>
<dbReference type="InterPro" id="IPR011919">
    <property type="entry name" value="Cell_div_ZipA"/>
</dbReference>
<organism evidence="13 14">
    <name type="scientific">Acinetobacter indicus</name>
    <dbReference type="NCBI Taxonomy" id="756892"/>
    <lineage>
        <taxon>Bacteria</taxon>
        <taxon>Pseudomonadati</taxon>
        <taxon>Pseudomonadota</taxon>
        <taxon>Gammaproteobacteria</taxon>
        <taxon>Moraxellales</taxon>
        <taxon>Moraxellaceae</taxon>
        <taxon>Acinetobacter</taxon>
    </lineage>
</organism>
<feature type="compositionally biased region" description="Basic and acidic residues" evidence="10">
    <location>
        <begin position="116"/>
        <end position="128"/>
    </location>
</feature>
<evidence type="ECO:0000256" key="9">
    <source>
        <dbReference type="RuleBase" id="RU003613"/>
    </source>
</evidence>
<feature type="region of interest" description="Disordered" evidence="10">
    <location>
        <begin position="79"/>
        <end position="146"/>
    </location>
</feature>
<dbReference type="AlphaFoldDB" id="A0AAW8Z4I6"/>
<dbReference type="InterPro" id="IPR007449">
    <property type="entry name" value="ZipA_FtsZ-bd_C"/>
</dbReference>
<keyword evidence="7 8" id="KW-0131">Cell cycle</keyword>
<dbReference type="GO" id="GO:0032153">
    <property type="term" value="C:cell division site"/>
    <property type="evidence" value="ECO:0007669"/>
    <property type="project" value="TreeGrafter"/>
</dbReference>
<dbReference type="InterPro" id="IPR036765">
    <property type="entry name" value="ZipA_FtsZ-bd_C_sf"/>
</dbReference>
<feature type="transmembrane region" description="Helical" evidence="11">
    <location>
        <begin position="6"/>
        <end position="24"/>
    </location>
</feature>
<keyword evidence="2 9" id="KW-0997">Cell inner membrane</keyword>
<dbReference type="GO" id="GO:0005886">
    <property type="term" value="C:plasma membrane"/>
    <property type="evidence" value="ECO:0007669"/>
    <property type="project" value="UniProtKB-SubCell"/>
</dbReference>
<evidence type="ECO:0000256" key="10">
    <source>
        <dbReference type="SAM" id="MobiDB-lite"/>
    </source>
</evidence>
<evidence type="ECO:0000256" key="2">
    <source>
        <dbReference type="ARBA" id="ARBA00022519"/>
    </source>
</evidence>